<dbReference type="UniPathway" id="UPA00659"/>
<evidence type="ECO:0000256" key="2">
    <source>
        <dbReference type="ARBA" id="ARBA00005005"/>
    </source>
</evidence>
<keyword evidence="9" id="KW-0560">Oxidoreductase</keyword>
<evidence type="ECO:0000313" key="16">
    <source>
        <dbReference type="EMBL" id="VAW48054.1"/>
    </source>
</evidence>
<evidence type="ECO:0000259" key="14">
    <source>
        <dbReference type="Pfam" id="PF02771"/>
    </source>
</evidence>
<comment type="cofactor">
    <cofactor evidence="1">
        <name>FAD</name>
        <dbReference type="ChEBI" id="CHEBI:57692"/>
    </cofactor>
</comment>
<dbReference type="Gene3D" id="1.20.140.10">
    <property type="entry name" value="Butyryl-CoA Dehydrogenase, subunit A, domain 3"/>
    <property type="match status" value="1"/>
</dbReference>
<dbReference type="NCBIfam" id="NF007000">
    <property type="entry name" value="PRK09463.1"/>
    <property type="match status" value="1"/>
</dbReference>
<dbReference type="InterPro" id="IPR036250">
    <property type="entry name" value="AcylCo_DH-like_C"/>
</dbReference>
<dbReference type="InterPro" id="IPR009100">
    <property type="entry name" value="AcylCoA_DH/oxidase_NM_dom_sf"/>
</dbReference>
<gene>
    <name evidence="16" type="ORF">MNBD_GAMMA02-802</name>
</gene>
<comment type="pathway">
    <text evidence="2">Lipid metabolism; fatty acid beta-oxidation.</text>
</comment>
<evidence type="ECO:0000256" key="7">
    <source>
        <dbReference type="ARBA" id="ARBA00022630"/>
    </source>
</evidence>
<dbReference type="AlphaFoldDB" id="A0A3B0WWR3"/>
<dbReference type="SUPFAM" id="SSF56645">
    <property type="entry name" value="Acyl-CoA dehydrogenase NM domain-like"/>
    <property type="match status" value="1"/>
</dbReference>
<dbReference type="Pfam" id="PF02771">
    <property type="entry name" value="Acyl-CoA_dh_N"/>
    <property type="match status" value="1"/>
</dbReference>
<evidence type="ECO:0000259" key="15">
    <source>
        <dbReference type="Pfam" id="PF09317"/>
    </source>
</evidence>
<evidence type="ECO:0000256" key="10">
    <source>
        <dbReference type="ARBA" id="ARBA00047882"/>
    </source>
</evidence>
<dbReference type="Gene3D" id="1.10.540.10">
    <property type="entry name" value="Acyl-CoA dehydrogenase/oxidase, N-terminal domain"/>
    <property type="match status" value="1"/>
</dbReference>
<feature type="domain" description="Acyl-CoA dehydrogenase/oxidase N-terminal" evidence="14">
    <location>
        <begin position="147"/>
        <end position="237"/>
    </location>
</feature>
<evidence type="ECO:0000256" key="6">
    <source>
        <dbReference type="ARBA" id="ARBA00020144"/>
    </source>
</evidence>
<sequence>MTFLTLFGLILATTLIAGYFRMTVISWTIMSAATLLAGIWYFDAGFVASLFAVLIYAAPAIFLNSKGLRQQYFTKGFLKFYRKALPELSETEKVALEAGTVFWDAELFTGQPDFKKLHSIKKPELTSDEKEYLAGSVAELCGMLNEHEYNHEKGDMPKHIWDFIMQNKFFAMIIPKQYGGLGFTALGHSAVLQKVSSRSSVAAATIAVPNSLGPAELLLEYGTEEQKNHYLPRLADGLEIPCFGLTGPTAGSDATSIPDTGVVVKKKIKGKEVLGINMNFDKRYITLAPVATVVGLAFQMLDPDGLLGDKKQLGITLALVPRDTKGMEIGRRHLPLDVMFMNGPIRGKDVFIPLDYIIGGQDMIGHGWRMLVECLSVGRAISLPSCSTGGAKMVAYATGAYARIRKQFNIPIGRFEGIEEALCRIAGKTYISAATSTMTALAVDRGERPAVPSAIAKMHVTEMARSLISDAMDIHGGKAIIMGPSNYLGRAWMGAPIWITVEGANILTRSLIIFGQGAIRCHPYVLKEMEAAHLPDKDESLKQFDNLLFQHMGYSFQNGVRSFFQGLGTWRLERSPGDKFTKKFYSKITRYSAAFGFAADVSMLTLGGSLKKREKTSARLGDVLSHLYMASAVLKRYLDQGKQSADQPIVAWAMHHHFYEIEQALKMLSYNFPNKGVGFFLRRVIFPLGTHELPPGDRLGHKAASLLLSPNETRQRLTDGIDKDETEHHFVAKMNRVLAKVIDTEPLERRVLKAIKGGEISEIDPVKQLTQALEKEIINKSEFNSLTKVRQQVMEIIAVDDFPFDAFDRTKAQQEDDQSKVAY</sequence>
<feature type="domain" description="Acyl-CoA dehydrogenase C-terminal bacterial-type" evidence="15">
    <location>
        <begin position="519"/>
        <end position="802"/>
    </location>
</feature>
<dbReference type="EMBL" id="UOFA01000382">
    <property type="protein sequence ID" value="VAW48054.1"/>
    <property type="molecule type" value="Genomic_DNA"/>
</dbReference>
<dbReference type="GO" id="GO:0033539">
    <property type="term" value="P:fatty acid beta-oxidation using acyl-CoA dehydrogenase"/>
    <property type="evidence" value="ECO:0007669"/>
    <property type="project" value="InterPro"/>
</dbReference>
<evidence type="ECO:0000256" key="12">
    <source>
        <dbReference type="SAM" id="Phobius"/>
    </source>
</evidence>
<reference evidence="16" key="1">
    <citation type="submission" date="2018-06" db="EMBL/GenBank/DDBJ databases">
        <authorList>
            <person name="Zhirakovskaya E."/>
        </authorList>
    </citation>
    <scope>NUCLEOTIDE SEQUENCE</scope>
</reference>
<dbReference type="PANTHER" id="PTHR48083:SF18">
    <property type="entry name" value="ACYL-COENZYME A DEHYDROGENASE"/>
    <property type="match status" value="1"/>
</dbReference>
<organism evidence="16">
    <name type="scientific">hydrothermal vent metagenome</name>
    <dbReference type="NCBI Taxonomy" id="652676"/>
    <lineage>
        <taxon>unclassified sequences</taxon>
        <taxon>metagenomes</taxon>
        <taxon>ecological metagenomes</taxon>
    </lineage>
</organism>
<accession>A0A3B0WWR3</accession>
<keyword evidence="7" id="KW-0285">Flavoprotein</keyword>
<dbReference type="Pfam" id="PF09317">
    <property type="entry name" value="ACDH_C"/>
    <property type="match status" value="1"/>
</dbReference>
<evidence type="ECO:0000256" key="11">
    <source>
        <dbReference type="ARBA" id="ARBA00049247"/>
    </source>
</evidence>
<dbReference type="InterPro" id="IPR046373">
    <property type="entry name" value="Acyl-CoA_Oxase/DH_mid-dom_sf"/>
</dbReference>
<comment type="catalytic activity">
    <reaction evidence="10">
        <text>a medium-chain 2,3-saturated fatty acyl-CoA + oxidized [electron-transfer flavoprotein] + H(+) = a medium-chain (2E)-enoyl-CoA + reduced [electron-transfer flavoprotein]</text>
        <dbReference type="Rhea" id="RHEA:14477"/>
        <dbReference type="Rhea" id="RHEA-COMP:10685"/>
        <dbReference type="Rhea" id="RHEA-COMP:10686"/>
        <dbReference type="ChEBI" id="CHEBI:15378"/>
        <dbReference type="ChEBI" id="CHEBI:57692"/>
        <dbReference type="ChEBI" id="CHEBI:58307"/>
        <dbReference type="ChEBI" id="CHEBI:83723"/>
        <dbReference type="ChEBI" id="CHEBI:83726"/>
        <dbReference type="EC" id="1.3.8.7"/>
    </reaction>
</comment>
<dbReference type="GO" id="GO:0050660">
    <property type="term" value="F:flavin adenine dinucleotide binding"/>
    <property type="evidence" value="ECO:0007669"/>
    <property type="project" value="InterPro"/>
</dbReference>
<keyword evidence="12" id="KW-0812">Transmembrane</keyword>
<dbReference type="InterPro" id="IPR050741">
    <property type="entry name" value="Acyl-CoA_dehydrogenase"/>
</dbReference>
<keyword evidence="8" id="KW-0274">FAD</keyword>
<dbReference type="EC" id="1.3.8.7" evidence="4"/>
<dbReference type="PANTHER" id="PTHR48083">
    <property type="entry name" value="MEDIUM-CHAIN SPECIFIC ACYL-COA DEHYDROGENASE, MITOCHONDRIAL-RELATED"/>
    <property type="match status" value="1"/>
</dbReference>
<dbReference type="CDD" id="cd00567">
    <property type="entry name" value="ACAD"/>
    <property type="match status" value="1"/>
</dbReference>
<evidence type="ECO:0000256" key="8">
    <source>
        <dbReference type="ARBA" id="ARBA00022827"/>
    </source>
</evidence>
<dbReference type="InterPro" id="IPR015396">
    <property type="entry name" value="FadE_C"/>
</dbReference>
<dbReference type="GO" id="GO:0005737">
    <property type="term" value="C:cytoplasm"/>
    <property type="evidence" value="ECO:0007669"/>
    <property type="project" value="TreeGrafter"/>
</dbReference>
<evidence type="ECO:0000256" key="1">
    <source>
        <dbReference type="ARBA" id="ARBA00001974"/>
    </source>
</evidence>
<dbReference type="EC" id="1.3.8.8" evidence="5"/>
<evidence type="ECO:0000256" key="4">
    <source>
        <dbReference type="ARBA" id="ARBA00012033"/>
    </source>
</evidence>
<keyword evidence="12" id="KW-0472">Membrane</keyword>
<keyword evidence="12" id="KW-1133">Transmembrane helix</keyword>
<comment type="similarity">
    <text evidence="3">Belongs to the acyl-CoA dehydrogenase family.</text>
</comment>
<feature type="transmembrane region" description="Helical" evidence="12">
    <location>
        <begin position="41"/>
        <end position="63"/>
    </location>
</feature>
<evidence type="ECO:0000256" key="9">
    <source>
        <dbReference type="ARBA" id="ARBA00023002"/>
    </source>
</evidence>
<dbReference type="Pfam" id="PF00441">
    <property type="entry name" value="Acyl-CoA_dh_1"/>
    <property type="match status" value="1"/>
</dbReference>
<name>A0A3B0WWR3_9ZZZZ</name>
<evidence type="ECO:0000256" key="3">
    <source>
        <dbReference type="ARBA" id="ARBA00009347"/>
    </source>
</evidence>
<dbReference type="NCBIfam" id="NF009586">
    <property type="entry name" value="PRK13026.1"/>
    <property type="match status" value="1"/>
</dbReference>
<feature type="domain" description="Acyl-CoA dehydrogenase/oxidase C-terminal" evidence="13">
    <location>
        <begin position="365"/>
        <end position="512"/>
    </location>
</feature>
<dbReference type="InterPro" id="IPR013786">
    <property type="entry name" value="AcylCoA_DH/ox_N"/>
</dbReference>
<feature type="transmembrane region" description="Helical" evidence="12">
    <location>
        <begin position="284"/>
        <end position="301"/>
    </location>
</feature>
<comment type="catalytic activity">
    <reaction evidence="11">
        <text>a long-chain 2,3-saturated fatty acyl-CoA + oxidized [electron-transfer flavoprotein] + H(+) = a long-chain (2E)-enoyl-CoA + reduced [electron-transfer flavoprotein]</text>
        <dbReference type="Rhea" id="RHEA:17721"/>
        <dbReference type="Rhea" id="RHEA-COMP:10685"/>
        <dbReference type="Rhea" id="RHEA-COMP:10686"/>
        <dbReference type="ChEBI" id="CHEBI:15378"/>
        <dbReference type="ChEBI" id="CHEBI:57692"/>
        <dbReference type="ChEBI" id="CHEBI:58307"/>
        <dbReference type="ChEBI" id="CHEBI:83721"/>
        <dbReference type="ChEBI" id="CHEBI:83727"/>
        <dbReference type="EC" id="1.3.8.8"/>
    </reaction>
</comment>
<dbReference type="InterPro" id="IPR037069">
    <property type="entry name" value="AcylCoA_DH/ox_N_sf"/>
</dbReference>
<proteinExistence type="inferred from homology"/>
<dbReference type="GO" id="GO:0004466">
    <property type="term" value="F:long-chain fatty acyl-CoA dehydrogenase activity"/>
    <property type="evidence" value="ECO:0007669"/>
    <property type="project" value="UniProtKB-EC"/>
</dbReference>
<protein>
    <recommendedName>
        <fullName evidence="6">Acyl-coenzyme A dehydrogenase</fullName>
        <ecNumber evidence="4">1.3.8.7</ecNumber>
        <ecNumber evidence="5">1.3.8.8</ecNumber>
    </recommendedName>
</protein>
<dbReference type="InterPro" id="IPR009075">
    <property type="entry name" value="AcylCo_DH/oxidase_C"/>
</dbReference>
<dbReference type="SUPFAM" id="SSF47203">
    <property type="entry name" value="Acyl-CoA dehydrogenase C-terminal domain-like"/>
    <property type="match status" value="1"/>
</dbReference>
<dbReference type="GO" id="GO:0070991">
    <property type="term" value="F:medium-chain fatty acyl-CoA dehydrogenase activity"/>
    <property type="evidence" value="ECO:0007669"/>
    <property type="project" value="UniProtKB-EC"/>
</dbReference>
<evidence type="ECO:0000256" key="5">
    <source>
        <dbReference type="ARBA" id="ARBA00012040"/>
    </source>
</evidence>
<evidence type="ECO:0000259" key="13">
    <source>
        <dbReference type="Pfam" id="PF00441"/>
    </source>
</evidence>
<dbReference type="Gene3D" id="2.40.110.10">
    <property type="entry name" value="Butyryl-CoA Dehydrogenase, subunit A, domain 2"/>
    <property type="match status" value="1"/>
</dbReference>
<dbReference type="FunFam" id="1.20.140.10:FF:000009">
    <property type="entry name" value="Acyl-CoA dehydrogenase"/>
    <property type="match status" value="1"/>
</dbReference>